<keyword evidence="2" id="KW-1185">Reference proteome</keyword>
<sequence>MNENSKKKKRSLSSAELRQKVIYYQSEAAKYKFLSDKYEMLLSQALQSTPISEEATTELKVAQENEERVECTSYFNYSFIQEKDEPPLIYGSFVIKNSGTASLNTPIICLKTNEADDVTIGGKIGEVDNSGDKLMGSFETWTYVHHDWRKKWIEDGELWLRPKDTAYIDPGEKLSFSGFDINFKNSNSLKPITIDGFCYFEQLTAGAKSLNSISITV</sequence>
<evidence type="ECO:0000313" key="2">
    <source>
        <dbReference type="Proteomes" id="UP000180098"/>
    </source>
</evidence>
<reference evidence="1 2" key="1">
    <citation type="submission" date="2016-10" db="EMBL/GenBank/DDBJ databases">
        <title>Draft genome sequences of four alkaliphilic bacteria belonging to the Anaerobacillus genus.</title>
        <authorList>
            <person name="Bassil N.M."/>
            <person name="Lloyd J.R."/>
        </authorList>
    </citation>
    <scope>NUCLEOTIDE SEQUENCE [LARGE SCALE GENOMIC DNA]</scope>
    <source>
        <strain evidence="1 2">DSM 15340</strain>
    </source>
</reference>
<dbReference type="RefSeq" id="WP_071313870.1">
    <property type="nucleotide sequence ID" value="NZ_MLQQ01000040.1"/>
</dbReference>
<dbReference type="OrthoDB" id="2679997at2"/>
<evidence type="ECO:0000313" key="1">
    <source>
        <dbReference type="EMBL" id="OIJ10106.1"/>
    </source>
</evidence>
<organism evidence="1 2">
    <name type="scientific">Anaerobacillus arseniciselenatis</name>
    <dbReference type="NCBI Taxonomy" id="85682"/>
    <lineage>
        <taxon>Bacteria</taxon>
        <taxon>Bacillati</taxon>
        <taxon>Bacillota</taxon>
        <taxon>Bacilli</taxon>
        <taxon>Bacillales</taxon>
        <taxon>Bacillaceae</taxon>
        <taxon>Anaerobacillus</taxon>
    </lineage>
</organism>
<dbReference type="Proteomes" id="UP000180098">
    <property type="component" value="Unassembled WGS sequence"/>
</dbReference>
<dbReference type="EMBL" id="MLQQ01000040">
    <property type="protein sequence ID" value="OIJ10106.1"/>
    <property type="molecule type" value="Genomic_DNA"/>
</dbReference>
<proteinExistence type="predicted"/>
<protein>
    <submittedName>
        <fullName evidence="1">Uncharacterized protein</fullName>
    </submittedName>
</protein>
<gene>
    <name evidence="1" type="ORF">BKP35_13395</name>
</gene>
<comment type="caution">
    <text evidence="1">The sequence shown here is derived from an EMBL/GenBank/DDBJ whole genome shotgun (WGS) entry which is preliminary data.</text>
</comment>
<name>A0A1S2LCL6_9BACI</name>
<dbReference type="AlphaFoldDB" id="A0A1S2LCL6"/>
<accession>A0A1S2LCL6</accession>